<dbReference type="SMR" id="A0A182MYA3"/>
<dbReference type="STRING" id="7168.A0A182MYA3"/>
<keyword evidence="4" id="KW-1185">Reference proteome</keyword>
<name>A0A182MYA3_9DIPT</name>
<dbReference type="SMART" id="SM00186">
    <property type="entry name" value="FBG"/>
    <property type="match status" value="1"/>
</dbReference>
<dbReference type="InterPro" id="IPR036056">
    <property type="entry name" value="Fibrinogen-like_C"/>
</dbReference>
<dbReference type="VEuPathDB" id="VectorBase:ADIR000358"/>
<reference evidence="3" key="2">
    <citation type="submission" date="2020-05" db="UniProtKB">
        <authorList>
            <consortium name="EnsemblMetazoa"/>
        </authorList>
    </citation>
    <scope>IDENTIFICATION</scope>
    <source>
        <strain evidence="3">WRAIR2</strain>
    </source>
</reference>
<dbReference type="InterPro" id="IPR050373">
    <property type="entry name" value="Fibrinogen_C-term_domain"/>
</dbReference>
<dbReference type="CDD" id="cd00087">
    <property type="entry name" value="FReD"/>
    <property type="match status" value="1"/>
</dbReference>
<evidence type="ECO:0000256" key="1">
    <source>
        <dbReference type="SAM" id="SignalP"/>
    </source>
</evidence>
<evidence type="ECO:0000259" key="2">
    <source>
        <dbReference type="PROSITE" id="PS51406"/>
    </source>
</evidence>
<dbReference type="InterPro" id="IPR014716">
    <property type="entry name" value="Fibrinogen_a/b/g_C_1"/>
</dbReference>
<dbReference type="SUPFAM" id="SSF56496">
    <property type="entry name" value="Fibrinogen C-terminal domain-like"/>
    <property type="match status" value="1"/>
</dbReference>
<evidence type="ECO:0000313" key="3">
    <source>
        <dbReference type="EnsemblMetazoa" id="ADIR000358-PA"/>
    </source>
</evidence>
<dbReference type="Gene3D" id="3.90.215.10">
    <property type="entry name" value="Gamma Fibrinogen, chain A, domain 1"/>
    <property type="match status" value="1"/>
</dbReference>
<dbReference type="AlphaFoldDB" id="A0A182MYA3"/>
<keyword evidence="1" id="KW-0732">Signal</keyword>
<dbReference type="PROSITE" id="PS51406">
    <property type="entry name" value="FIBRINOGEN_C_2"/>
    <property type="match status" value="1"/>
</dbReference>
<organism evidence="3 4">
    <name type="scientific">Anopheles dirus</name>
    <dbReference type="NCBI Taxonomy" id="7168"/>
    <lineage>
        <taxon>Eukaryota</taxon>
        <taxon>Metazoa</taxon>
        <taxon>Ecdysozoa</taxon>
        <taxon>Arthropoda</taxon>
        <taxon>Hexapoda</taxon>
        <taxon>Insecta</taxon>
        <taxon>Pterygota</taxon>
        <taxon>Neoptera</taxon>
        <taxon>Endopterygota</taxon>
        <taxon>Diptera</taxon>
        <taxon>Nematocera</taxon>
        <taxon>Culicoidea</taxon>
        <taxon>Culicidae</taxon>
        <taxon>Anophelinae</taxon>
        <taxon>Anopheles</taxon>
    </lineage>
</organism>
<proteinExistence type="predicted"/>
<dbReference type="InterPro" id="IPR002181">
    <property type="entry name" value="Fibrinogen_a/b/g_C_dom"/>
</dbReference>
<feature type="domain" description="Fibrinogen C-terminal" evidence="2">
    <location>
        <begin position="57"/>
        <end position="281"/>
    </location>
</feature>
<feature type="chain" id="PRO_5008129003" description="Fibrinogen C-terminal domain-containing protein" evidence="1">
    <location>
        <begin position="23"/>
        <end position="287"/>
    </location>
</feature>
<evidence type="ECO:0000313" key="4">
    <source>
        <dbReference type="Proteomes" id="UP000075884"/>
    </source>
</evidence>
<dbReference type="Pfam" id="PF00147">
    <property type="entry name" value="Fibrinogen_C"/>
    <property type="match status" value="1"/>
</dbReference>
<dbReference type="GO" id="GO:0005615">
    <property type="term" value="C:extracellular space"/>
    <property type="evidence" value="ECO:0007669"/>
    <property type="project" value="TreeGrafter"/>
</dbReference>
<dbReference type="EnsemblMetazoa" id="ADIR000358-RA">
    <property type="protein sequence ID" value="ADIR000358-PA"/>
    <property type="gene ID" value="ADIR000358"/>
</dbReference>
<dbReference type="PANTHER" id="PTHR19143">
    <property type="entry name" value="FIBRINOGEN/TENASCIN/ANGIOPOEITIN"/>
    <property type="match status" value="1"/>
</dbReference>
<accession>A0A182MYA3</accession>
<protein>
    <recommendedName>
        <fullName evidence="2">Fibrinogen C-terminal domain-containing protein</fullName>
    </recommendedName>
</protein>
<sequence>MSAVRVILIVVIFCLMTARLQATTTTATGFGYEMLLATLQAFESRVQSQLELLQQNLKQNRVELENLKHYTTQQLANKDSGVYFVNLSPATLNASFGVFRDGSNNHGYGANWTVFQRRFDGSVDFNRNWTEYKNGFGDLTGEHWLGLEKLKMLLDRERHELLIVMEDFEGVTAFAHYDNFVLGSESEDYQIKSLGTHAGVVGDSLSSQLMRKFATEDRDSPEKCAKTFQGGFWYTNCYQSNLNGVYLKGGKQTSNKGIHWYFFRGYRYSLKATKMMIRPFSQRRGVV</sequence>
<dbReference type="Proteomes" id="UP000075884">
    <property type="component" value="Unassembled WGS sequence"/>
</dbReference>
<dbReference type="PANTHER" id="PTHR19143:SF327">
    <property type="entry name" value="FI21813P1-RELATED"/>
    <property type="match status" value="1"/>
</dbReference>
<feature type="signal peptide" evidence="1">
    <location>
        <begin position="1"/>
        <end position="22"/>
    </location>
</feature>
<reference evidence="4" key="1">
    <citation type="submission" date="2013-03" db="EMBL/GenBank/DDBJ databases">
        <title>The Genome Sequence of Anopheles dirus WRAIR2.</title>
        <authorList>
            <consortium name="The Broad Institute Genomics Platform"/>
            <person name="Neafsey D.E."/>
            <person name="Walton C."/>
            <person name="Walker B."/>
            <person name="Young S.K."/>
            <person name="Zeng Q."/>
            <person name="Gargeya S."/>
            <person name="Fitzgerald M."/>
            <person name="Haas B."/>
            <person name="Abouelleil A."/>
            <person name="Allen A.W."/>
            <person name="Alvarado L."/>
            <person name="Arachchi H.M."/>
            <person name="Berlin A.M."/>
            <person name="Chapman S.B."/>
            <person name="Gainer-Dewar J."/>
            <person name="Goldberg J."/>
            <person name="Griggs A."/>
            <person name="Gujja S."/>
            <person name="Hansen M."/>
            <person name="Howarth C."/>
            <person name="Imamovic A."/>
            <person name="Ireland A."/>
            <person name="Larimer J."/>
            <person name="McCowan C."/>
            <person name="Murphy C."/>
            <person name="Pearson M."/>
            <person name="Poon T.W."/>
            <person name="Priest M."/>
            <person name="Roberts A."/>
            <person name="Saif S."/>
            <person name="Shea T."/>
            <person name="Sisk P."/>
            <person name="Sykes S."/>
            <person name="Wortman J."/>
            <person name="Nusbaum C."/>
            <person name="Birren B."/>
        </authorList>
    </citation>
    <scope>NUCLEOTIDE SEQUENCE [LARGE SCALE GENOMIC DNA]</scope>
    <source>
        <strain evidence="4">WRAIR2</strain>
    </source>
</reference>